<dbReference type="Proteomes" id="UP000321717">
    <property type="component" value="Unassembled WGS sequence"/>
</dbReference>
<dbReference type="Gene3D" id="3.40.50.1820">
    <property type="entry name" value="alpha/beta hydrolase"/>
    <property type="match status" value="1"/>
</dbReference>
<evidence type="ECO:0000259" key="2">
    <source>
        <dbReference type="Pfam" id="PF06057"/>
    </source>
</evidence>
<accession>A0A512HLP4</accession>
<feature type="signal peptide" evidence="1">
    <location>
        <begin position="1"/>
        <end position="20"/>
    </location>
</feature>
<comment type="caution">
    <text evidence="3">The sequence shown here is derived from an EMBL/GenBank/DDBJ whole genome shotgun (WGS) entry which is preliminary data.</text>
</comment>
<dbReference type="RefSeq" id="WP_170253488.1">
    <property type="nucleotide sequence ID" value="NZ_BJZP01000018.1"/>
</dbReference>
<dbReference type="PIRSF" id="PIRSF029063">
    <property type="entry name" value="IV_sec_VirJ"/>
    <property type="match status" value="1"/>
</dbReference>
<dbReference type="SUPFAM" id="SSF53474">
    <property type="entry name" value="alpha/beta-Hydrolases"/>
    <property type="match status" value="1"/>
</dbReference>
<keyword evidence="4" id="KW-1185">Reference proteome</keyword>
<dbReference type="InterPro" id="IPR010333">
    <property type="entry name" value="VirJ"/>
</dbReference>
<feature type="domain" description="Bacterial virulence" evidence="2">
    <location>
        <begin position="257"/>
        <end position="447"/>
    </location>
</feature>
<gene>
    <name evidence="3" type="ORF">RNA01_32930</name>
</gene>
<dbReference type="EMBL" id="BJZP01000018">
    <property type="protein sequence ID" value="GEO86361.1"/>
    <property type="molecule type" value="Genomic_DNA"/>
</dbReference>
<dbReference type="InterPro" id="IPR029058">
    <property type="entry name" value="AB_hydrolase_fold"/>
</dbReference>
<dbReference type="Pfam" id="PF06057">
    <property type="entry name" value="VirJ"/>
    <property type="match status" value="1"/>
</dbReference>
<organism evidence="3 4">
    <name type="scientific">Ciceribacter naphthalenivorans</name>
    <dbReference type="NCBI Taxonomy" id="1118451"/>
    <lineage>
        <taxon>Bacteria</taxon>
        <taxon>Pseudomonadati</taxon>
        <taxon>Pseudomonadota</taxon>
        <taxon>Alphaproteobacteria</taxon>
        <taxon>Hyphomicrobiales</taxon>
        <taxon>Rhizobiaceae</taxon>
        <taxon>Ciceribacter</taxon>
    </lineage>
</organism>
<keyword evidence="1" id="KW-0732">Signal</keyword>
<feature type="chain" id="PRO_5022235239" evidence="1">
    <location>
        <begin position="21"/>
        <end position="450"/>
    </location>
</feature>
<dbReference type="InterPro" id="IPR011225">
    <property type="entry name" value="IV_sec_VirJ"/>
</dbReference>
<sequence length="450" mass="47922">MIHMTAILALATTLGSAALAEDAELDSGMIPSPVILLPDDTPQAIVVLLSDKDGWQGPDQKEAERLKANGAIVMGIDTPKYIDALSRDTGDCIYTVSDIEEMSHQLQRKAQSTTVLQPIIAGRGEGAALALAILAQTPKATIGQTLALDPEAGIPLLKPFCTPATKIITGDRTVYALTDGDLPDPATVLLTPAASADGREHVASLASAHSEIDIRELPDNGATAFSGAIDELVAAESSSDMPLGLPLSILDTEPAHDTMAIVYSGDGGWRDLDREVAGYLQKDGIPVVGLDSLRYFWSERTPAETAADLEKIIKAYEKRWNVRHVLLVGYSFGADVLPAAYRSLPDKVKSRVAQISLMALSHQVDYEISVAGWLGATDGNSAGDPLNDIGKIDPSLVQCFYGEDEEDDACRDLKAGKVEAIELSGGHHFDGDYQALTQRIVDGLTKRLAN</sequence>
<dbReference type="AlphaFoldDB" id="A0A512HLP4"/>
<evidence type="ECO:0000313" key="4">
    <source>
        <dbReference type="Proteomes" id="UP000321717"/>
    </source>
</evidence>
<name>A0A512HLP4_9HYPH</name>
<evidence type="ECO:0000256" key="1">
    <source>
        <dbReference type="SAM" id="SignalP"/>
    </source>
</evidence>
<evidence type="ECO:0000313" key="3">
    <source>
        <dbReference type="EMBL" id="GEO86361.1"/>
    </source>
</evidence>
<proteinExistence type="predicted"/>
<reference evidence="3 4" key="1">
    <citation type="submission" date="2019-07" db="EMBL/GenBank/DDBJ databases">
        <title>Whole genome shotgun sequence of Rhizobium naphthalenivorans NBRC 107585.</title>
        <authorList>
            <person name="Hosoyama A."/>
            <person name="Uohara A."/>
            <person name="Ohji S."/>
            <person name="Ichikawa N."/>
        </authorList>
    </citation>
    <scope>NUCLEOTIDE SEQUENCE [LARGE SCALE GENOMIC DNA]</scope>
    <source>
        <strain evidence="3 4">NBRC 107585</strain>
    </source>
</reference>
<protein>
    <submittedName>
        <fullName evidence="3">Virulence factor family protein</fullName>
    </submittedName>
</protein>